<keyword evidence="1 2" id="KW-0238">DNA-binding</keyword>
<dbReference type="InterPro" id="IPR000424">
    <property type="entry name" value="Primosome_PriB/ssb"/>
</dbReference>
<comment type="caution">
    <text evidence="4">The sequence shown here is derived from an EMBL/GenBank/DDBJ whole genome shotgun (WGS) entry which is preliminary data.</text>
</comment>
<dbReference type="Pfam" id="PF00436">
    <property type="entry name" value="SSB"/>
    <property type="match status" value="1"/>
</dbReference>
<feature type="compositionally biased region" description="Low complexity" evidence="3">
    <location>
        <begin position="155"/>
        <end position="165"/>
    </location>
</feature>
<name>A0ABP7KB06_9MICO</name>
<protein>
    <recommendedName>
        <fullName evidence="2">Single-stranded DNA-binding protein</fullName>
    </recommendedName>
</protein>
<organism evidence="4 5">
    <name type="scientific">Leifsonia kafniensis</name>
    <dbReference type="NCBI Taxonomy" id="475957"/>
    <lineage>
        <taxon>Bacteria</taxon>
        <taxon>Bacillati</taxon>
        <taxon>Actinomycetota</taxon>
        <taxon>Actinomycetes</taxon>
        <taxon>Micrococcales</taxon>
        <taxon>Microbacteriaceae</taxon>
        <taxon>Leifsonia</taxon>
    </lineage>
</organism>
<dbReference type="InterPro" id="IPR012340">
    <property type="entry name" value="NA-bd_OB-fold"/>
</dbReference>
<sequence>MAIRTQESLSGFIASDPQLSFTSKGDAKFYARVGREHYVRHDDGSFTQDETSFHDLVMYRRSAERAYEQFAKADSFIAEGYIHPYSYEKDGQTVTGEEFVAKRLGHDVARTIYTVDRTRRQAAGVEPAAGIAPAASVEQATGQSVAEPIGPPPAAASTPVAALGL</sequence>
<dbReference type="PIRSF" id="PIRSF002070">
    <property type="entry name" value="SSB"/>
    <property type="match status" value="1"/>
</dbReference>
<keyword evidence="5" id="KW-1185">Reference proteome</keyword>
<evidence type="ECO:0000313" key="5">
    <source>
        <dbReference type="Proteomes" id="UP001501803"/>
    </source>
</evidence>
<evidence type="ECO:0000256" key="2">
    <source>
        <dbReference type="PIRNR" id="PIRNR002070"/>
    </source>
</evidence>
<proteinExistence type="predicted"/>
<evidence type="ECO:0000256" key="3">
    <source>
        <dbReference type="SAM" id="MobiDB-lite"/>
    </source>
</evidence>
<reference evidence="5" key="1">
    <citation type="journal article" date="2019" name="Int. J. Syst. Evol. Microbiol.">
        <title>The Global Catalogue of Microorganisms (GCM) 10K type strain sequencing project: providing services to taxonomists for standard genome sequencing and annotation.</title>
        <authorList>
            <consortium name="The Broad Institute Genomics Platform"/>
            <consortium name="The Broad Institute Genome Sequencing Center for Infectious Disease"/>
            <person name="Wu L."/>
            <person name="Ma J."/>
        </authorList>
    </citation>
    <scope>NUCLEOTIDE SEQUENCE [LARGE SCALE GENOMIC DNA]</scope>
    <source>
        <strain evidence="5">JCM 17021</strain>
    </source>
</reference>
<dbReference type="InterPro" id="IPR011344">
    <property type="entry name" value="ssDNA-bd"/>
</dbReference>
<feature type="region of interest" description="Disordered" evidence="3">
    <location>
        <begin position="142"/>
        <end position="165"/>
    </location>
</feature>
<dbReference type="Proteomes" id="UP001501803">
    <property type="component" value="Unassembled WGS sequence"/>
</dbReference>
<evidence type="ECO:0000256" key="1">
    <source>
        <dbReference type="ARBA" id="ARBA00023125"/>
    </source>
</evidence>
<dbReference type="SUPFAM" id="SSF50249">
    <property type="entry name" value="Nucleic acid-binding proteins"/>
    <property type="match status" value="1"/>
</dbReference>
<dbReference type="PROSITE" id="PS50935">
    <property type="entry name" value="SSB"/>
    <property type="match status" value="1"/>
</dbReference>
<dbReference type="Gene3D" id="2.40.50.140">
    <property type="entry name" value="Nucleic acid-binding proteins"/>
    <property type="match status" value="1"/>
</dbReference>
<dbReference type="EMBL" id="BAABCN010000002">
    <property type="protein sequence ID" value="GAA3871446.1"/>
    <property type="molecule type" value="Genomic_DNA"/>
</dbReference>
<dbReference type="CDD" id="cd04496">
    <property type="entry name" value="SSB_OBF"/>
    <property type="match status" value="1"/>
</dbReference>
<dbReference type="RefSeq" id="WP_345063667.1">
    <property type="nucleotide sequence ID" value="NZ_BAABCN010000002.1"/>
</dbReference>
<gene>
    <name evidence="4" type="ORF">GCM10022381_13170</name>
</gene>
<accession>A0ABP7KB06</accession>
<evidence type="ECO:0000313" key="4">
    <source>
        <dbReference type="EMBL" id="GAA3871446.1"/>
    </source>
</evidence>